<name>A0ABY5HZ62_9FIRM</name>
<accession>A0ABY5HZ62</accession>
<sequence>MAYFLKKTHRNGRAYLSIVESYYSPQKRCGAHRTFKSLASVESWKAKGIDDPIAHFQKEVNALNDEISNSQALKISESSPELYLGYFPFVSLLNKMNIKKFVDYFNISNSFEFDLYELLSSLIFARLVNPCSKYRTFHEVLNHKFCDNVNCRLIYTDLSRPFIFNRRLFATC</sequence>
<dbReference type="EMBL" id="CP101620">
    <property type="protein sequence ID" value="UTY37837.1"/>
    <property type="molecule type" value="Genomic_DNA"/>
</dbReference>
<organism evidence="1 2">
    <name type="scientific">Allocoprobacillus halotolerans</name>
    <dbReference type="NCBI Taxonomy" id="2944914"/>
    <lineage>
        <taxon>Bacteria</taxon>
        <taxon>Bacillati</taxon>
        <taxon>Bacillota</taxon>
        <taxon>Erysipelotrichia</taxon>
        <taxon>Erysipelotrichales</taxon>
        <taxon>Erysipelotrichaceae</taxon>
        <taxon>Allocoprobacillus</taxon>
    </lineage>
</organism>
<reference evidence="1" key="1">
    <citation type="submission" date="2022-07" db="EMBL/GenBank/DDBJ databases">
        <title>Faecal culturing of patients with breast cancer.</title>
        <authorList>
            <person name="Teng N.M.Y."/>
            <person name="Kiu R."/>
            <person name="Evans R."/>
            <person name="Baker D.J."/>
            <person name="Zenner C."/>
            <person name="Robinson S.D."/>
            <person name="Hall L.J."/>
        </authorList>
    </citation>
    <scope>NUCLEOTIDE SEQUENCE</scope>
    <source>
        <strain evidence="1">LH1062</strain>
    </source>
</reference>
<keyword evidence="2" id="KW-1185">Reference proteome</keyword>
<evidence type="ECO:0000313" key="1">
    <source>
        <dbReference type="EMBL" id="UTY37837.1"/>
    </source>
</evidence>
<gene>
    <name evidence="1" type="ORF">NMU03_08855</name>
</gene>
<evidence type="ECO:0000313" key="2">
    <source>
        <dbReference type="Proteomes" id="UP001060112"/>
    </source>
</evidence>
<proteinExistence type="predicted"/>
<evidence type="ECO:0008006" key="3">
    <source>
        <dbReference type="Google" id="ProtNLM"/>
    </source>
</evidence>
<protein>
    <recommendedName>
        <fullName evidence="3">Transposase</fullName>
    </recommendedName>
</protein>
<dbReference type="Proteomes" id="UP001060112">
    <property type="component" value="Chromosome"/>
</dbReference>